<organism evidence="2 3">
    <name type="scientific">Zosterops borbonicus</name>
    <dbReference type="NCBI Taxonomy" id="364589"/>
    <lineage>
        <taxon>Eukaryota</taxon>
        <taxon>Metazoa</taxon>
        <taxon>Chordata</taxon>
        <taxon>Craniata</taxon>
        <taxon>Vertebrata</taxon>
        <taxon>Euteleostomi</taxon>
        <taxon>Archelosauria</taxon>
        <taxon>Archosauria</taxon>
        <taxon>Dinosauria</taxon>
        <taxon>Saurischia</taxon>
        <taxon>Theropoda</taxon>
        <taxon>Coelurosauria</taxon>
        <taxon>Aves</taxon>
        <taxon>Neognathae</taxon>
        <taxon>Neoaves</taxon>
        <taxon>Telluraves</taxon>
        <taxon>Australaves</taxon>
        <taxon>Passeriformes</taxon>
        <taxon>Sylvioidea</taxon>
        <taxon>Zosteropidae</taxon>
        <taxon>Zosterops</taxon>
    </lineage>
</organism>
<feature type="region of interest" description="Disordered" evidence="1">
    <location>
        <begin position="1"/>
        <end position="68"/>
    </location>
</feature>
<name>A0A8K1FZZ1_9PASS</name>
<evidence type="ECO:0000313" key="2">
    <source>
        <dbReference type="EMBL" id="TRZ09180.1"/>
    </source>
</evidence>
<evidence type="ECO:0000313" key="3">
    <source>
        <dbReference type="Proteomes" id="UP000796761"/>
    </source>
</evidence>
<evidence type="ECO:0000256" key="1">
    <source>
        <dbReference type="SAM" id="MobiDB-lite"/>
    </source>
</evidence>
<feature type="compositionally biased region" description="Acidic residues" evidence="1">
    <location>
        <begin position="49"/>
        <end position="61"/>
    </location>
</feature>
<sequence>MVAQEELESNQSNVQGENDDGYEAGGVEAKEEVNSDEKREEVDGAGHDEDTEGANEEDDDPNVQSHLESRPEELIQWPVVDLEEGCSMISHLMGKLTSIIGLGLSDSFYLVPGDAIGVGSAFEGWSPRAEDAVYSVLVPESPSRTHLPAGAGHCRDAPEDLPCACGAPVHLQQGASGAGHAVFPPPA</sequence>
<feature type="compositionally biased region" description="Basic and acidic residues" evidence="1">
    <location>
        <begin position="28"/>
        <end position="48"/>
    </location>
</feature>
<comment type="caution">
    <text evidence="2">The sequence shown here is derived from an EMBL/GenBank/DDBJ whole genome shotgun (WGS) entry which is preliminary data.</text>
</comment>
<gene>
    <name evidence="2" type="ORF">HGM15179_017926</name>
</gene>
<dbReference type="OrthoDB" id="9034619at2759"/>
<dbReference type="AlphaFoldDB" id="A0A8K1FZZ1"/>
<reference evidence="2" key="1">
    <citation type="submission" date="2019-04" db="EMBL/GenBank/DDBJ databases">
        <title>Genome assembly of Zosterops borbonicus 15179.</title>
        <authorList>
            <person name="Leroy T."/>
            <person name="Anselmetti Y."/>
            <person name="Tilak M.-K."/>
            <person name="Nabholz B."/>
        </authorList>
    </citation>
    <scope>NUCLEOTIDE SEQUENCE</scope>
    <source>
        <strain evidence="2">HGM_15179</strain>
        <tissue evidence="2">Muscle</tissue>
    </source>
</reference>
<proteinExistence type="predicted"/>
<keyword evidence="3" id="KW-1185">Reference proteome</keyword>
<protein>
    <submittedName>
        <fullName evidence="2">Uncharacterized protein</fullName>
    </submittedName>
</protein>
<dbReference type="EMBL" id="SWJQ01001139">
    <property type="protein sequence ID" value="TRZ09180.1"/>
    <property type="molecule type" value="Genomic_DNA"/>
</dbReference>
<dbReference type="Proteomes" id="UP000796761">
    <property type="component" value="Unassembled WGS sequence"/>
</dbReference>
<accession>A0A8K1FZZ1</accession>